<dbReference type="SUPFAM" id="SSF52218">
    <property type="entry name" value="Flavoproteins"/>
    <property type="match status" value="1"/>
</dbReference>
<evidence type="ECO:0000256" key="5">
    <source>
        <dbReference type="ARBA" id="ARBA00023014"/>
    </source>
</evidence>
<proteinExistence type="predicted"/>
<dbReference type="PANTHER" id="PTHR43278:SF2">
    <property type="entry name" value="IRON-SULFUR FLAVOPROTEIN"/>
    <property type="match status" value="1"/>
</dbReference>
<keyword evidence="3" id="KW-0479">Metal-binding</keyword>
<dbReference type="InterPro" id="IPR051796">
    <property type="entry name" value="ISF_SsuE-like"/>
</dbReference>
<evidence type="ECO:0000256" key="4">
    <source>
        <dbReference type="ARBA" id="ARBA00023004"/>
    </source>
</evidence>
<dbReference type="InterPro" id="IPR029039">
    <property type="entry name" value="Flavoprotein-like_sf"/>
</dbReference>
<dbReference type="Gene3D" id="3.40.50.360">
    <property type="match status" value="1"/>
</dbReference>
<keyword evidence="5" id="KW-0411">Iron-sulfur</keyword>
<dbReference type="SUPFAM" id="SSF54862">
    <property type="entry name" value="4Fe-4S ferredoxins"/>
    <property type="match status" value="1"/>
</dbReference>
<dbReference type="Gene3D" id="3.30.70.20">
    <property type="match status" value="1"/>
</dbReference>
<dbReference type="GO" id="GO:0046872">
    <property type="term" value="F:metal ion binding"/>
    <property type="evidence" value="ECO:0007669"/>
    <property type="project" value="UniProtKB-KW"/>
</dbReference>
<reference evidence="7" key="2">
    <citation type="submission" date="2021-04" db="EMBL/GenBank/DDBJ databases">
        <authorList>
            <person name="Gilroy R."/>
        </authorList>
    </citation>
    <scope>NUCLEOTIDE SEQUENCE</scope>
    <source>
        <strain evidence="7">B5_2728</strain>
    </source>
</reference>
<keyword evidence="4" id="KW-0408">Iron</keyword>
<dbReference type="GO" id="GO:0051536">
    <property type="term" value="F:iron-sulfur cluster binding"/>
    <property type="evidence" value="ECO:0007669"/>
    <property type="project" value="UniProtKB-KW"/>
</dbReference>
<sequence>MAKKVLAISTSFRKGGNSDRLMDAWIQGAEENGNTIEKIYLSNNKIEKCRGCLACQKIGHCVIKDDMTEILTKMQDAAAQQGFQVIAGVAAVAQHSMLPQYATGRPDKGDESTLEKFSTQILEKLQAGDTTPPNMPGNRPYKKAGGGLVPAASSACKNCGLCVEKCPVGAIDPKNPRITDKSKCIGCMRCVAICPEHARSVNKWMLAAAVLMLKKNCSERKENQLFL</sequence>
<dbReference type="InterPro" id="IPR017900">
    <property type="entry name" value="4Fe4S_Fe_S_CS"/>
</dbReference>
<dbReference type="PROSITE" id="PS51379">
    <property type="entry name" value="4FE4S_FER_2"/>
    <property type="match status" value="2"/>
</dbReference>
<dbReference type="AlphaFoldDB" id="A0A948T2G4"/>
<comment type="caution">
    <text evidence="7">The sequence shown here is derived from an EMBL/GenBank/DDBJ whole genome shotgun (WGS) entry which is preliminary data.</text>
</comment>
<evidence type="ECO:0000313" key="7">
    <source>
        <dbReference type="EMBL" id="MBU3806001.1"/>
    </source>
</evidence>
<reference evidence="7" key="1">
    <citation type="journal article" date="2021" name="PeerJ">
        <title>Extensive microbial diversity within the chicken gut microbiome revealed by metagenomics and culture.</title>
        <authorList>
            <person name="Gilroy R."/>
            <person name="Ravi A."/>
            <person name="Getino M."/>
            <person name="Pursley I."/>
            <person name="Horton D.L."/>
            <person name="Alikhan N.F."/>
            <person name="Baker D."/>
            <person name="Gharbi K."/>
            <person name="Hall N."/>
            <person name="Watson M."/>
            <person name="Adriaenssens E.M."/>
            <person name="Foster-Nyarko E."/>
            <person name="Jarju S."/>
            <person name="Secka A."/>
            <person name="Antonio M."/>
            <person name="Oren A."/>
            <person name="Chaudhuri R.R."/>
            <person name="La Ragione R."/>
            <person name="Hildebrand F."/>
            <person name="Pallen M.J."/>
        </authorList>
    </citation>
    <scope>NUCLEOTIDE SEQUENCE</scope>
    <source>
        <strain evidence="7">B5_2728</strain>
    </source>
</reference>
<dbReference type="Pfam" id="PF13187">
    <property type="entry name" value="Fer4_9"/>
    <property type="match status" value="1"/>
</dbReference>
<protein>
    <submittedName>
        <fullName evidence="7">4Fe-4S binding protein</fullName>
    </submittedName>
</protein>
<dbReference type="EMBL" id="JAHLFP010000029">
    <property type="protein sequence ID" value="MBU3806001.1"/>
    <property type="molecule type" value="Genomic_DNA"/>
</dbReference>
<gene>
    <name evidence="7" type="ORF">H9882_03815</name>
</gene>
<feature type="domain" description="4Fe-4S ferredoxin-type" evidence="6">
    <location>
        <begin position="147"/>
        <end position="173"/>
    </location>
</feature>
<accession>A0A948T2G4</accession>
<name>A0A948T2G4_9FIRM</name>
<keyword evidence="1" id="KW-0285">Flavoprotein</keyword>
<dbReference type="Proteomes" id="UP000713596">
    <property type="component" value="Unassembled WGS sequence"/>
</dbReference>
<dbReference type="PANTHER" id="PTHR43278">
    <property type="entry name" value="NAD(P)H-DEPENDENT FMN-CONTAINING OXIDOREDUCTASE YWQN-RELATED"/>
    <property type="match status" value="1"/>
</dbReference>
<evidence type="ECO:0000259" key="6">
    <source>
        <dbReference type="PROSITE" id="PS51379"/>
    </source>
</evidence>
<dbReference type="PROSITE" id="PS00198">
    <property type="entry name" value="4FE4S_FER_1"/>
    <property type="match status" value="1"/>
</dbReference>
<feature type="domain" description="4Fe-4S ferredoxin-type" evidence="6">
    <location>
        <begin position="174"/>
        <end position="204"/>
    </location>
</feature>
<evidence type="ECO:0000256" key="1">
    <source>
        <dbReference type="ARBA" id="ARBA00022630"/>
    </source>
</evidence>
<keyword evidence="2" id="KW-0288">FMN</keyword>
<organism evidence="7 8">
    <name type="scientific">Candidatus Allofournierella pullistercoris</name>
    <dbReference type="NCBI Taxonomy" id="2838597"/>
    <lineage>
        <taxon>Bacteria</taxon>
        <taxon>Bacillati</taxon>
        <taxon>Bacillota</taxon>
        <taxon>Clostridia</taxon>
        <taxon>Eubacteriales</taxon>
        <taxon>Oscillospiraceae</taxon>
        <taxon>Allofournierella</taxon>
    </lineage>
</organism>
<evidence type="ECO:0000313" key="8">
    <source>
        <dbReference type="Proteomes" id="UP000713596"/>
    </source>
</evidence>
<evidence type="ECO:0000256" key="2">
    <source>
        <dbReference type="ARBA" id="ARBA00022643"/>
    </source>
</evidence>
<evidence type="ECO:0000256" key="3">
    <source>
        <dbReference type="ARBA" id="ARBA00022723"/>
    </source>
</evidence>
<dbReference type="InterPro" id="IPR017896">
    <property type="entry name" value="4Fe4S_Fe-S-bd"/>
</dbReference>